<dbReference type="InterPro" id="IPR019533">
    <property type="entry name" value="Peptidase_S26"/>
</dbReference>
<dbReference type="PROSITE" id="PS00760">
    <property type="entry name" value="SPASE_I_2"/>
    <property type="match status" value="1"/>
</dbReference>
<protein>
    <recommendedName>
        <fullName evidence="3">signal peptidase I</fullName>
        <ecNumber evidence="3">3.4.21.89</ecNumber>
    </recommendedName>
</protein>
<dbReference type="CDD" id="cd06530">
    <property type="entry name" value="S26_SPase_I"/>
    <property type="match status" value="1"/>
</dbReference>
<evidence type="ECO:0000259" key="6">
    <source>
        <dbReference type="Pfam" id="PF10502"/>
    </source>
</evidence>
<comment type="similarity">
    <text evidence="2">Belongs to the peptidase S26 family.</text>
</comment>
<keyword evidence="4 7" id="KW-0378">Hydrolase</keyword>
<name>A0A3B0ST45_9ZZZZ</name>
<evidence type="ECO:0000256" key="1">
    <source>
        <dbReference type="ARBA" id="ARBA00000677"/>
    </source>
</evidence>
<reference evidence="7" key="1">
    <citation type="submission" date="2018-06" db="EMBL/GenBank/DDBJ databases">
        <authorList>
            <person name="Zhirakovskaya E."/>
        </authorList>
    </citation>
    <scope>NUCLEOTIDE SEQUENCE</scope>
</reference>
<dbReference type="InterPro" id="IPR000223">
    <property type="entry name" value="Pept_S26A_signal_pept_1"/>
</dbReference>
<dbReference type="AlphaFoldDB" id="A0A3B0ST45"/>
<dbReference type="InterPro" id="IPR019757">
    <property type="entry name" value="Pept_S26A_signal_pept_1_Lys-AS"/>
</dbReference>
<dbReference type="EC" id="3.4.21.89" evidence="3"/>
<accession>A0A3B0ST45</accession>
<dbReference type="Gene3D" id="2.10.109.10">
    <property type="entry name" value="Umud Fragment, subunit A"/>
    <property type="match status" value="1"/>
</dbReference>
<evidence type="ECO:0000256" key="2">
    <source>
        <dbReference type="ARBA" id="ARBA00009370"/>
    </source>
</evidence>
<dbReference type="InterPro" id="IPR019758">
    <property type="entry name" value="Pept_S26A_signal_pept_1_CS"/>
</dbReference>
<dbReference type="GO" id="GO:0016020">
    <property type="term" value="C:membrane"/>
    <property type="evidence" value="ECO:0007669"/>
    <property type="project" value="InterPro"/>
</dbReference>
<dbReference type="NCBIfam" id="TIGR02227">
    <property type="entry name" value="sigpep_I_bact"/>
    <property type="match status" value="1"/>
</dbReference>
<dbReference type="SUPFAM" id="SSF51306">
    <property type="entry name" value="LexA/Signal peptidase"/>
    <property type="match status" value="1"/>
</dbReference>
<organism evidence="7">
    <name type="scientific">hydrothermal vent metagenome</name>
    <dbReference type="NCBI Taxonomy" id="652676"/>
    <lineage>
        <taxon>unclassified sequences</taxon>
        <taxon>metagenomes</taxon>
        <taxon>ecological metagenomes</taxon>
    </lineage>
</organism>
<dbReference type="PROSITE" id="PS00761">
    <property type="entry name" value="SPASE_I_3"/>
    <property type="match status" value="1"/>
</dbReference>
<dbReference type="GO" id="GO:0004252">
    <property type="term" value="F:serine-type endopeptidase activity"/>
    <property type="evidence" value="ECO:0007669"/>
    <property type="project" value="InterPro"/>
</dbReference>
<evidence type="ECO:0000256" key="3">
    <source>
        <dbReference type="ARBA" id="ARBA00013208"/>
    </source>
</evidence>
<evidence type="ECO:0000313" key="7">
    <source>
        <dbReference type="EMBL" id="VAW09055.1"/>
    </source>
</evidence>
<dbReference type="GO" id="GO:0006465">
    <property type="term" value="P:signal peptide processing"/>
    <property type="evidence" value="ECO:0007669"/>
    <property type="project" value="InterPro"/>
</dbReference>
<gene>
    <name evidence="7" type="ORF">MNBD_ACTINO02-2648</name>
</gene>
<feature type="domain" description="Peptidase S26" evidence="6">
    <location>
        <begin position="38"/>
        <end position="207"/>
    </location>
</feature>
<keyword evidence="5" id="KW-0472">Membrane</keyword>
<evidence type="ECO:0000256" key="5">
    <source>
        <dbReference type="SAM" id="Phobius"/>
    </source>
</evidence>
<dbReference type="InterPro" id="IPR036286">
    <property type="entry name" value="LexA/Signal_pep-like_sf"/>
</dbReference>
<evidence type="ECO:0000256" key="4">
    <source>
        <dbReference type="ARBA" id="ARBA00022801"/>
    </source>
</evidence>
<proteinExistence type="inferred from homology"/>
<dbReference type="PANTHER" id="PTHR43390:SF1">
    <property type="entry name" value="CHLOROPLAST PROCESSING PEPTIDASE"/>
    <property type="match status" value="1"/>
</dbReference>
<keyword evidence="5" id="KW-0812">Transmembrane</keyword>
<dbReference type="Pfam" id="PF10502">
    <property type="entry name" value="Peptidase_S26"/>
    <property type="match status" value="1"/>
</dbReference>
<dbReference type="EMBL" id="UOEK01000519">
    <property type="protein sequence ID" value="VAW09055.1"/>
    <property type="molecule type" value="Genomic_DNA"/>
</dbReference>
<comment type="catalytic activity">
    <reaction evidence="1">
        <text>Cleavage of hydrophobic, N-terminal signal or leader sequences from secreted and periplasmic proteins.</text>
        <dbReference type="EC" id="3.4.21.89"/>
    </reaction>
</comment>
<feature type="transmembrane region" description="Helical" evidence="5">
    <location>
        <begin position="37"/>
        <end position="58"/>
    </location>
</feature>
<keyword evidence="5" id="KW-1133">Transmembrane helix</keyword>
<dbReference type="PRINTS" id="PR00727">
    <property type="entry name" value="LEADERPTASE"/>
</dbReference>
<dbReference type="GO" id="GO:0009003">
    <property type="term" value="F:signal peptidase activity"/>
    <property type="evidence" value="ECO:0007669"/>
    <property type="project" value="UniProtKB-EC"/>
</dbReference>
<sequence>MSAPSFPDAEFVSDVGVQPDAPKENDGPGFFLDLLGLAAKAILVAVVIKLLLVQVFWIPSESMYDTLEVGDRVAVNKLAYRLGSVGRGNVVVFDLEPRAAESLPSAAVRTVAEAVGLRTPQSDLIKRVIALPGESIEVRDNTVFIDGVALVEPYAIWDGANPAFGPKVIPEGTVFVMGDNRSHSRDSRIFGPIPQDRIIGRAFVVLWPVANWSGL</sequence>
<dbReference type="PANTHER" id="PTHR43390">
    <property type="entry name" value="SIGNAL PEPTIDASE I"/>
    <property type="match status" value="1"/>
</dbReference>